<dbReference type="InParanoid" id="A0A165B9I1"/>
<proteinExistence type="predicted"/>
<dbReference type="Proteomes" id="UP000077266">
    <property type="component" value="Unassembled WGS sequence"/>
</dbReference>
<sequence>MSSYNGDSDNELDGSRASSPLPARVVLERQRTPYAGSGPVALASASTRTAPTHVTSISSLMDHIPSDLSFFTVRVTTDGVDREQFAELFHSCMHCGRCVFTATYENGHKPVCPATNR</sequence>
<dbReference type="EMBL" id="KV426519">
    <property type="protein sequence ID" value="KZV80128.1"/>
    <property type="molecule type" value="Genomic_DNA"/>
</dbReference>
<name>A0A165B9I1_EXIGL</name>
<gene>
    <name evidence="2" type="ORF">EXIGLDRAFT_733574</name>
</gene>
<dbReference type="AlphaFoldDB" id="A0A165B9I1"/>
<keyword evidence="3" id="KW-1185">Reference proteome</keyword>
<organism evidence="2 3">
    <name type="scientific">Exidia glandulosa HHB12029</name>
    <dbReference type="NCBI Taxonomy" id="1314781"/>
    <lineage>
        <taxon>Eukaryota</taxon>
        <taxon>Fungi</taxon>
        <taxon>Dikarya</taxon>
        <taxon>Basidiomycota</taxon>
        <taxon>Agaricomycotina</taxon>
        <taxon>Agaricomycetes</taxon>
        <taxon>Auriculariales</taxon>
        <taxon>Exidiaceae</taxon>
        <taxon>Exidia</taxon>
    </lineage>
</organism>
<evidence type="ECO:0000313" key="3">
    <source>
        <dbReference type="Proteomes" id="UP000077266"/>
    </source>
</evidence>
<feature type="region of interest" description="Disordered" evidence="1">
    <location>
        <begin position="1"/>
        <end position="30"/>
    </location>
</feature>
<evidence type="ECO:0000256" key="1">
    <source>
        <dbReference type="SAM" id="MobiDB-lite"/>
    </source>
</evidence>
<reference evidence="2 3" key="1">
    <citation type="journal article" date="2016" name="Mol. Biol. Evol.">
        <title>Comparative Genomics of Early-Diverging Mushroom-Forming Fungi Provides Insights into the Origins of Lignocellulose Decay Capabilities.</title>
        <authorList>
            <person name="Nagy L.G."/>
            <person name="Riley R."/>
            <person name="Tritt A."/>
            <person name="Adam C."/>
            <person name="Daum C."/>
            <person name="Floudas D."/>
            <person name="Sun H."/>
            <person name="Yadav J.S."/>
            <person name="Pangilinan J."/>
            <person name="Larsson K.H."/>
            <person name="Matsuura K."/>
            <person name="Barry K."/>
            <person name="Labutti K."/>
            <person name="Kuo R."/>
            <person name="Ohm R.A."/>
            <person name="Bhattacharya S.S."/>
            <person name="Shirouzu T."/>
            <person name="Yoshinaga Y."/>
            <person name="Martin F.M."/>
            <person name="Grigoriev I.V."/>
            <person name="Hibbett D.S."/>
        </authorList>
    </citation>
    <scope>NUCLEOTIDE SEQUENCE [LARGE SCALE GENOMIC DNA]</scope>
    <source>
        <strain evidence="2 3">HHB12029</strain>
    </source>
</reference>
<protein>
    <submittedName>
        <fullName evidence="2">Uncharacterized protein</fullName>
    </submittedName>
</protein>
<accession>A0A165B9I1</accession>
<evidence type="ECO:0000313" key="2">
    <source>
        <dbReference type="EMBL" id="KZV80128.1"/>
    </source>
</evidence>